<evidence type="ECO:0000313" key="2">
    <source>
        <dbReference type="Proteomes" id="UP000814172"/>
    </source>
</evidence>
<sequence>MAVNNADQVEVPEVIVPDIPVIIPEDTIENIQERSDGTYVVTYNGYPFHATELVTPEVYKKVLEKVKGGAPVTEYAEREIPRPSPVEDAQNEIVRRRAIADYAIAPLQDAVDIDDATALEVAALKAWKKYRVALSRVHEQDGYPESIGWPVAP</sequence>
<dbReference type="EMBL" id="WKEW01000016">
    <property type="protein sequence ID" value="MCF5056798.1"/>
    <property type="molecule type" value="Genomic_DNA"/>
</dbReference>
<reference evidence="1 2" key="1">
    <citation type="submission" date="2019-11" db="EMBL/GenBank/DDBJ databases">
        <title>Epiphytic Pseudomonas syringae from cherry orchards.</title>
        <authorList>
            <person name="Hulin M.T."/>
        </authorList>
    </citation>
    <scope>NUCLEOTIDE SEQUENCE [LARGE SCALE GENOMIC DNA]</scope>
    <source>
        <strain evidence="1 2">PA-6-9F</strain>
    </source>
</reference>
<dbReference type="Proteomes" id="UP000814172">
    <property type="component" value="Unassembled WGS sequence"/>
</dbReference>
<name>A0AAW4ZZT8_9PSED</name>
<keyword evidence="2" id="KW-1185">Reference proteome</keyword>
<dbReference type="InterPro" id="IPR003458">
    <property type="entry name" value="Phage_T4_Gp38_tail_assem"/>
</dbReference>
<gene>
    <name evidence="1" type="ORF">GIW75_07480</name>
</gene>
<dbReference type="AlphaFoldDB" id="A0AAW4ZZT8"/>
<protein>
    <recommendedName>
        <fullName evidence="3">Tail fiber assembly protein</fullName>
    </recommendedName>
</protein>
<comment type="caution">
    <text evidence="1">The sequence shown here is derived from an EMBL/GenBank/DDBJ whole genome shotgun (WGS) entry which is preliminary data.</text>
</comment>
<dbReference type="RefSeq" id="WP_236299255.1">
    <property type="nucleotide sequence ID" value="NZ_WKEB01000284.1"/>
</dbReference>
<proteinExistence type="predicted"/>
<evidence type="ECO:0008006" key="3">
    <source>
        <dbReference type="Google" id="ProtNLM"/>
    </source>
</evidence>
<accession>A0AAW4ZZT8</accession>
<evidence type="ECO:0000313" key="1">
    <source>
        <dbReference type="EMBL" id="MCF5056798.1"/>
    </source>
</evidence>
<organism evidence="1 2">
    <name type="scientific">Pseudomonas proteolytica</name>
    <dbReference type="NCBI Taxonomy" id="219574"/>
    <lineage>
        <taxon>Bacteria</taxon>
        <taxon>Pseudomonadati</taxon>
        <taxon>Pseudomonadota</taxon>
        <taxon>Gammaproteobacteria</taxon>
        <taxon>Pseudomonadales</taxon>
        <taxon>Pseudomonadaceae</taxon>
        <taxon>Pseudomonas</taxon>
    </lineage>
</organism>
<dbReference type="Pfam" id="PF02413">
    <property type="entry name" value="Caudo_TAP"/>
    <property type="match status" value="1"/>
</dbReference>